<dbReference type="InterPro" id="IPR004193">
    <property type="entry name" value="Glyco_hydro_13_N"/>
</dbReference>
<evidence type="ECO:0000313" key="5">
    <source>
        <dbReference type="Proteomes" id="UP000008206"/>
    </source>
</evidence>
<dbReference type="GO" id="GO:0005978">
    <property type="term" value="P:glycogen biosynthetic process"/>
    <property type="evidence" value="ECO:0007669"/>
    <property type="project" value="InterPro"/>
</dbReference>
<organism evidence="4 5">
    <name type="scientific">Gloeothece verrucosa (strain PCC 7822)</name>
    <name type="common">Cyanothece sp. (strain PCC 7822)</name>
    <dbReference type="NCBI Taxonomy" id="497965"/>
    <lineage>
        <taxon>Bacteria</taxon>
        <taxon>Bacillati</taxon>
        <taxon>Cyanobacteriota</taxon>
        <taxon>Cyanophyceae</taxon>
        <taxon>Oscillatoriophycideae</taxon>
        <taxon>Chroococcales</taxon>
        <taxon>Aphanothecaceae</taxon>
        <taxon>Gloeothece</taxon>
        <taxon>Gloeothece verrucosa</taxon>
    </lineage>
</organism>
<dbReference type="KEGG" id="cyj:Cyan7822_2459"/>
<dbReference type="SMART" id="SM00642">
    <property type="entry name" value="Aamy"/>
    <property type="match status" value="1"/>
</dbReference>
<dbReference type="STRING" id="497965.Cyan7822_2459"/>
<dbReference type="HOGENOM" id="CLU_004245_5_0_3"/>
<dbReference type="RefSeq" id="WP_013322537.1">
    <property type="nucleotide sequence ID" value="NC_014501.1"/>
</dbReference>
<accession>E0UGV1</accession>
<protein>
    <submittedName>
        <fullName evidence="4">Alpha amylase catalytic region</fullName>
    </submittedName>
</protein>
<evidence type="ECO:0000256" key="1">
    <source>
        <dbReference type="ARBA" id="ARBA00008061"/>
    </source>
</evidence>
<evidence type="ECO:0000259" key="3">
    <source>
        <dbReference type="SMART" id="SM00642"/>
    </source>
</evidence>
<dbReference type="AlphaFoldDB" id="E0UGV1"/>
<proteinExistence type="inferred from homology"/>
<dbReference type="Pfam" id="PF02922">
    <property type="entry name" value="CBM_48"/>
    <property type="match status" value="1"/>
</dbReference>
<dbReference type="Gene3D" id="2.60.40.1180">
    <property type="entry name" value="Golgi alpha-mannosidase II"/>
    <property type="match status" value="1"/>
</dbReference>
<feature type="active site" description="Nucleophile" evidence="2">
    <location>
        <position position="276"/>
    </location>
</feature>
<dbReference type="CDD" id="cd11350">
    <property type="entry name" value="AmyAc_4"/>
    <property type="match status" value="1"/>
</dbReference>
<dbReference type="Gene3D" id="2.60.40.10">
    <property type="entry name" value="Immunoglobulins"/>
    <property type="match status" value="1"/>
</dbReference>
<feature type="active site" description="Proton donor" evidence="2">
    <location>
        <position position="308"/>
    </location>
</feature>
<feature type="domain" description="Glycosyl hydrolase family 13 catalytic" evidence="3">
    <location>
        <begin position="118"/>
        <end position="456"/>
    </location>
</feature>
<sequence length="546" mass="63660">MSQLIDFQLLAPYNQEAALIGSFSDWQPISMEKDERGYFRTQIALEDGEYQYRFRIRSKSGFLEPNQWVEIVDPYATYVIDDSEQKGIIRIKDGQKIVDTVDTYVWQHDDKPLPFNEQLVIYEMHITAFGGDQYAQVIEKLDYLSDLGINAIELMPVTEYPGRKNWGYQARYFFAAESSYGTTEDLKQLIDECHARGIRVILDMMLNHSEESCPLRQIDHDYWYYHEARDPKNYWGPEFNYEHYDENLGIKPAWQFSGDVVRFWIQEYHIDGIRYDAARQLANYDFMHWIVEEAKKAAGSKPFYNIAEHIPDTPTITNIDGPMDGCWHEAFYHLVIAQLCGASFNLEELKKAIDCKIQGYMGVTNVVNYLGNHDQERLMVGLANHNLFDKAAFKRAKLGAVLLMTALGIPQIWMGEEFGNCERKETNQLPNIDWTLLNNEPNRSLFEYYRGLIELRKNNSVFYGTNIEFFHENPDHQVFAYSRWNEQGNRVVVVVNFSDNYLGGYTVPNFPSDGTWHEWTMNWDVEVNNQQLSLGLPEYSALVFIA</sequence>
<dbReference type="CAZy" id="GH13">
    <property type="family name" value="Glycoside Hydrolase Family 13"/>
</dbReference>
<dbReference type="EMBL" id="CP002198">
    <property type="protein sequence ID" value="ADN14432.1"/>
    <property type="molecule type" value="Genomic_DNA"/>
</dbReference>
<dbReference type="Pfam" id="PF02806">
    <property type="entry name" value="Alpha-amylase_C"/>
    <property type="match status" value="1"/>
</dbReference>
<reference evidence="5" key="1">
    <citation type="journal article" date="2011" name="MBio">
        <title>Novel metabolic attributes of the genus Cyanothece, comprising a group of unicellular nitrogen-fixing Cyanobacteria.</title>
        <authorList>
            <person name="Bandyopadhyay A."/>
            <person name="Elvitigala T."/>
            <person name="Welsh E."/>
            <person name="Stockel J."/>
            <person name="Liberton M."/>
            <person name="Min H."/>
            <person name="Sherman L.A."/>
            <person name="Pakrasi H.B."/>
        </authorList>
    </citation>
    <scope>NUCLEOTIDE SEQUENCE [LARGE SCALE GENOMIC DNA]</scope>
    <source>
        <strain evidence="5">PCC 7822</strain>
    </source>
</reference>
<gene>
    <name evidence="4" type="ordered locus">Cyan7822_2459</name>
</gene>
<dbReference type="InterPro" id="IPR013783">
    <property type="entry name" value="Ig-like_fold"/>
</dbReference>
<dbReference type="InterPro" id="IPR006047">
    <property type="entry name" value="GH13_cat_dom"/>
</dbReference>
<dbReference type="GO" id="GO:0004553">
    <property type="term" value="F:hydrolase activity, hydrolyzing O-glycosyl compounds"/>
    <property type="evidence" value="ECO:0007669"/>
    <property type="project" value="InterPro"/>
</dbReference>
<dbReference type="SUPFAM" id="SSF51011">
    <property type="entry name" value="Glycosyl hydrolase domain"/>
    <property type="match status" value="1"/>
</dbReference>
<dbReference type="CDD" id="cd02859">
    <property type="entry name" value="E_set_AMPKbeta_like_N"/>
    <property type="match status" value="1"/>
</dbReference>
<dbReference type="Gene3D" id="3.20.20.80">
    <property type="entry name" value="Glycosidases"/>
    <property type="match status" value="1"/>
</dbReference>
<dbReference type="SUPFAM" id="SSF81296">
    <property type="entry name" value="E set domains"/>
    <property type="match status" value="1"/>
</dbReference>
<dbReference type="PANTHER" id="PTHR43002">
    <property type="entry name" value="GLYCOGEN DEBRANCHING ENZYME"/>
    <property type="match status" value="1"/>
</dbReference>
<dbReference type="eggNOG" id="COG0296">
    <property type="taxonomic scope" value="Bacteria"/>
</dbReference>
<comment type="similarity">
    <text evidence="1">Belongs to the glycosyl hydrolase 13 family.</text>
</comment>
<dbReference type="Proteomes" id="UP000008206">
    <property type="component" value="Chromosome"/>
</dbReference>
<dbReference type="GO" id="GO:0043169">
    <property type="term" value="F:cation binding"/>
    <property type="evidence" value="ECO:0007669"/>
    <property type="project" value="InterPro"/>
</dbReference>
<name>E0UGV1_GLOV7</name>
<dbReference type="CAZy" id="CBM48">
    <property type="family name" value="Carbohydrate-Binding Module Family 48"/>
</dbReference>
<dbReference type="InterPro" id="IPR014756">
    <property type="entry name" value="Ig_E-set"/>
</dbReference>
<keyword evidence="5" id="KW-1185">Reference proteome</keyword>
<dbReference type="InterPro" id="IPR006048">
    <property type="entry name" value="A-amylase/branching_C"/>
</dbReference>
<dbReference type="OrthoDB" id="9800174at2"/>
<dbReference type="InterPro" id="IPR017853">
    <property type="entry name" value="GH"/>
</dbReference>
<dbReference type="GO" id="GO:0003844">
    <property type="term" value="F:1,4-alpha-glucan branching enzyme activity"/>
    <property type="evidence" value="ECO:0007669"/>
    <property type="project" value="InterPro"/>
</dbReference>
<dbReference type="PIRSF" id="PIRSF000463">
    <property type="entry name" value="GlgB"/>
    <property type="match status" value="1"/>
</dbReference>
<dbReference type="InterPro" id="IPR037439">
    <property type="entry name" value="Branching_enzy"/>
</dbReference>
<evidence type="ECO:0000256" key="2">
    <source>
        <dbReference type="PIRSR" id="PIRSR000463-1"/>
    </source>
</evidence>
<dbReference type="InterPro" id="IPR013780">
    <property type="entry name" value="Glyco_hydro_b"/>
</dbReference>
<evidence type="ECO:0000313" key="4">
    <source>
        <dbReference type="EMBL" id="ADN14432.1"/>
    </source>
</evidence>
<dbReference type="SUPFAM" id="SSF51445">
    <property type="entry name" value="(Trans)glycosidases"/>
    <property type="match status" value="1"/>
</dbReference>
<dbReference type="Pfam" id="PF00128">
    <property type="entry name" value="Alpha-amylase"/>
    <property type="match status" value="2"/>
</dbReference>